<gene>
    <name evidence="2" type="ORF">A3H70_02030</name>
</gene>
<dbReference type="AlphaFoldDB" id="A0A1G2BQY7"/>
<organism evidence="2 3">
    <name type="scientific">Candidatus Komeilibacteria bacterium RIFCSPLOWO2_02_FULL_48_11</name>
    <dbReference type="NCBI Taxonomy" id="1798553"/>
    <lineage>
        <taxon>Bacteria</taxon>
        <taxon>Candidatus Komeiliibacteriota</taxon>
    </lineage>
</organism>
<feature type="chain" id="PRO_5009582120" description="Bacterial surface antigen (D15) domain-containing protein" evidence="1">
    <location>
        <begin position="23"/>
        <end position="337"/>
    </location>
</feature>
<evidence type="ECO:0000313" key="3">
    <source>
        <dbReference type="Proteomes" id="UP000178109"/>
    </source>
</evidence>
<protein>
    <recommendedName>
        <fullName evidence="4">Bacterial surface antigen (D15) domain-containing protein</fullName>
    </recommendedName>
</protein>
<sequence length="337" mass="38080">MKKFLFILLVFEVALGAAGAWAQETKNTPFQFHGFFLGITTGRVTGKRPPGGNGSDFVLGEERLRLELKGATPSGEAFFLVKGDGFHDAVANEVHGDLREAYAGYTKGPVDLRFGRQIVTWGTGDLFYINDVFPKDWESFFEGRPMEYLKLGVDGFRTQLFSKVLNADILVVPFFTPDNSLSSERFFFFDPFSAAPNRIETKPELRYSNTESAIRLYRQVAGSDLSFYFYRGFWRTPSATADNLTTPTTVTEFFPELFVYGSSLQRNLFGGVMSLEGGYYDSRQDNDGNDPTIPNSQWRFLAGYQRELWRDFTAGFQFYGEIMDHYGAYRGALPAGF</sequence>
<keyword evidence="1" id="KW-0732">Signal</keyword>
<dbReference type="Proteomes" id="UP000178109">
    <property type="component" value="Unassembled WGS sequence"/>
</dbReference>
<accession>A0A1G2BQY7</accession>
<evidence type="ECO:0008006" key="4">
    <source>
        <dbReference type="Google" id="ProtNLM"/>
    </source>
</evidence>
<dbReference type="STRING" id="1798553.A3H70_02030"/>
<reference evidence="2 3" key="1">
    <citation type="journal article" date="2016" name="Nat. Commun.">
        <title>Thousands of microbial genomes shed light on interconnected biogeochemical processes in an aquifer system.</title>
        <authorList>
            <person name="Anantharaman K."/>
            <person name="Brown C.T."/>
            <person name="Hug L.A."/>
            <person name="Sharon I."/>
            <person name="Castelle C.J."/>
            <person name="Probst A.J."/>
            <person name="Thomas B.C."/>
            <person name="Singh A."/>
            <person name="Wilkins M.J."/>
            <person name="Karaoz U."/>
            <person name="Brodie E.L."/>
            <person name="Williams K.H."/>
            <person name="Hubbard S.S."/>
            <person name="Banfield J.F."/>
        </authorList>
    </citation>
    <scope>NUCLEOTIDE SEQUENCE [LARGE SCALE GENOMIC DNA]</scope>
</reference>
<feature type="non-terminal residue" evidence="2">
    <location>
        <position position="337"/>
    </location>
</feature>
<feature type="signal peptide" evidence="1">
    <location>
        <begin position="1"/>
        <end position="22"/>
    </location>
</feature>
<name>A0A1G2BQY7_9BACT</name>
<comment type="caution">
    <text evidence="2">The sequence shown here is derived from an EMBL/GenBank/DDBJ whole genome shotgun (WGS) entry which is preliminary data.</text>
</comment>
<evidence type="ECO:0000313" key="2">
    <source>
        <dbReference type="EMBL" id="OGY91478.1"/>
    </source>
</evidence>
<dbReference type="EMBL" id="MHKO01000045">
    <property type="protein sequence ID" value="OGY91478.1"/>
    <property type="molecule type" value="Genomic_DNA"/>
</dbReference>
<evidence type="ECO:0000256" key="1">
    <source>
        <dbReference type="SAM" id="SignalP"/>
    </source>
</evidence>
<proteinExistence type="predicted"/>